<evidence type="ECO:0000313" key="2">
    <source>
        <dbReference type="EMBL" id="MCP2354099.1"/>
    </source>
</evidence>
<keyword evidence="3" id="KW-1185">Reference proteome</keyword>
<keyword evidence="1" id="KW-0812">Transmembrane</keyword>
<reference evidence="2" key="1">
    <citation type="submission" date="2022-06" db="EMBL/GenBank/DDBJ databases">
        <title>Sequencing the genomes of 1000 actinobacteria strains.</title>
        <authorList>
            <person name="Klenk H.-P."/>
        </authorList>
    </citation>
    <scope>NUCLEOTIDE SEQUENCE</scope>
    <source>
        <strain evidence="2">DSM 46694</strain>
    </source>
</reference>
<name>A0A9X2JZD9_9ACTN</name>
<accession>A0A9X2JZD9</accession>
<dbReference type="RefSeq" id="WP_253740587.1">
    <property type="nucleotide sequence ID" value="NZ_BAABKA010000033.1"/>
</dbReference>
<gene>
    <name evidence="2" type="ORF">HD597_001119</name>
</gene>
<dbReference type="Proteomes" id="UP001139648">
    <property type="component" value="Unassembled WGS sequence"/>
</dbReference>
<evidence type="ECO:0000256" key="1">
    <source>
        <dbReference type="SAM" id="Phobius"/>
    </source>
</evidence>
<dbReference type="EMBL" id="JAMZEB010000002">
    <property type="protein sequence ID" value="MCP2354099.1"/>
    <property type="molecule type" value="Genomic_DNA"/>
</dbReference>
<feature type="transmembrane region" description="Helical" evidence="1">
    <location>
        <begin position="72"/>
        <end position="95"/>
    </location>
</feature>
<protein>
    <submittedName>
        <fullName evidence="2">Uncharacterized protein</fullName>
    </submittedName>
</protein>
<comment type="caution">
    <text evidence="2">The sequence shown here is derived from an EMBL/GenBank/DDBJ whole genome shotgun (WGS) entry which is preliminary data.</text>
</comment>
<dbReference type="AlphaFoldDB" id="A0A9X2JZD9"/>
<organism evidence="2 3">
    <name type="scientific">Nonomuraea thailandensis</name>
    <dbReference type="NCBI Taxonomy" id="1188745"/>
    <lineage>
        <taxon>Bacteria</taxon>
        <taxon>Bacillati</taxon>
        <taxon>Actinomycetota</taxon>
        <taxon>Actinomycetes</taxon>
        <taxon>Streptosporangiales</taxon>
        <taxon>Streptosporangiaceae</taxon>
        <taxon>Nonomuraea</taxon>
    </lineage>
</organism>
<keyword evidence="1" id="KW-0472">Membrane</keyword>
<sequence length="103" mass="10854">MFLTTVKVLAMTGACLNFALGLHMLITNRVPRPFSRRQQRRPRLFGAGLMLVGTGVVPMVANSMLPDLPLELSLALVVASAGCLLSGPVLVAMSVSGVSPPPR</sequence>
<feature type="transmembrane region" description="Helical" evidence="1">
    <location>
        <begin position="47"/>
        <end position="66"/>
    </location>
</feature>
<proteinExistence type="predicted"/>
<keyword evidence="1" id="KW-1133">Transmembrane helix</keyword>
<feature type="transmembrane region" description="Helical" evidence="1">
    <location>
        <begin position="6"/>
        <end position="26"/>
    </location>
</feature>
<evidence type="ECO:0000313" key="3">
    <source>
        <dbReference type="Proteomes" id="UP001139648"/>
    </source>
</evidence>